<dbReference type="AlphaFoldDB" id="A0A5P1X252"/>
<accession>A0A5P1X252</accession>
<dbReference type="EMBL" id="CP043939">
    <property type="protein sequence ID" value="QER67593.1"/>
    <property type="molecule type" value="Genomic_DNA"/>
</dbReference>
<dbReference type="KEGG" id="lnn:F0161_06795"/>
<proteinExistence type="predicted"/>
<feature type="transmembrane region" description="Helical" evidence="1">
    <location>
        <begin position="124"/>
        <end position="142"/>
    </location>
</feature>
<gene>
    <name evidence="2" type="ORF">F0161_06795</name>
</gene>
<feature type="transmembrane region" description="Helical" evidence="1">
    <location>
        <begin position="66"/>
        <end position="89"/>
    </location>
</feature>
<evidence type="ECO:0000313" key="3">
    <source>
        <dbReference type="Proteomes" id="UP000325295"/>
    </source>
</evidence>
<evidence type="ECO:0000313" key="2">
    <source>
        <dbReference type="EMBL" id="QER67593.1"/>
    </source>
</evidence>
<feature type="transmembrane region" description="Helical" evidence="1">
    <location>
        <begin position="12"/>
        <end position="30"/>
    </location>
</feature>
<keyword evidence="1" id="KW-0812">Transmembrane</keyword>
<evidence type="ECO:0000256" key="1">
    <source>
        <dbReference type="SAM" id="Phobius"/>
    </source>
</evidence>
<name>A0A5P1X252_9LACO</name>
<keyword evidence="1" id="KW-1133">Transmembrane helix</keyword>
<organism evidence="2 3">
    <name type="scientific">Paucilactobacillus nenjiangensis</name>
    <dbReference type="NCBI Taxonomy" id="1296540"/>
    <lineage>
        <taxon>Bacteria</taxon>
        <taxon>Bacillati</taxon>
        <taxon>Bacillota</taxon>
        <taxon>Bacilli</taxon>
        <taxon>Lactobacillales</taxon>
        <taxon>Lactobacillaceae</taxon>
        <taxon>Paucilactobacillus</taxon>
    </lineage>
</organism>
<dbReference type="Proteomes" id="UP000325295">
    <property type="component" value="Chromosome"/>
</dbReference>
<reference evidence="2 3" key="1">
    <citation type="submission" date="2019-09" db="EMBL/GenBank/DDBJ databases">
        <title>Complete Genome Sequence of Lactobacillus nenjiangensis SH-Y15, isolated from sauerkraut.</title>
        <authorList>
            <person name="Yang H."/>
        </authorList>
    </citation>
    <scope>NUCLEOTIDE SEQUENCE [LARGE SCALE GENOMIC DNA]</scope>
    <source>
        <strain evidence="2 3">SH-Y15</strain>
    </source>
</reference>
<feature type="transmembrane region" description="Helical" evidence="1">
    <location>
        <begin position="98"/>
        <end position="118"/>
    </location>
</feature>
<protein>
    <submittedName>
        <fullName evidence="2">Uncharacterized protein</fullName>
    </submittedName>
</protein>
<dbReference type="RefSeq" id="WP_150204131.1">
    <property type="nucleotide sequence ID" value="NZ_CP043939.1"/>
</dbReference>
<keyword evidence="3" id="KW-1185">Reference proteome</keyword>
<sequence length="146" mass="16609">MKNLKEIFKYEIACSGAAYLLLIASSLHQLKLKYKTSNNPLYFPKNTAFYDIMNISFSHIAGKMGISLLITTIPALIVITGLTLINLIFHIKIDNYSIFLKIIKFQIAIFITVFLSMLFTRDTFATFASIISIFAMLSFIYSNQNK</sequence>
<keyword evidence="1" id="KW-0472">Membrane</keyword>